<dbReference type="SUPFAM" id="SSF46785">
    <property type="entry name" value="Winged helix' DNA-binding domain"/>
    <property type="match status" value="1"/>
</dbReference>
<dbReference type="Proteomes" id="UP000261324">
    <property type="component" value="Unassembled WGS sequence"/>
</dbReference>
<dbReference type="Pfam" id="PF13749">
    <property type="entry name" value="HATPase_c_4"/>
    <property type="match status" value="1"/>
</dbReference>
<dbReference type="InterPro" id="IPR038475">
    <property type="entry name" value="RecG_C_sf"/>
</dbReference>
<dbReference type="PANTHER" id="PTHR30595">
    <property type="entry name" value="GLPR-RELATED TRANSCRIPTIONAL REPRESSOR"/>
    <property type="match status" value="1"/>
</dbReference>
<accession>A0A3E4PYK4</accession>
<protein>
    <submittedName>
        <fullName evidence="1">Uncharacterized protein</fullName>
    </submittedName>
</protein>
<dbReference type="PANTHER" id="PTHR30595:SF6">
    <property type="entry name" value="SCHLAFEN ALBA-2 DOMAIN-CONTAINING PROTEIN"/>
    <property type="match status" value="1"/>
</dbReference>
<organism evidence="1 2">
    <name type="scientific">Dorea formicigenerans</name>
    <dbReference type="NCBI Taxonomy" id="39486"/>
    <lineage>
        <taxon>Bacteria</taxon>
        <taxon>Bacillati</taxon>
        <taxon>Bacillota</taxon>
        <taxon>Clostridia</taxon>
        <taxon>Lachnospirales</taxon>
        <taxon>Lachnospiraceae</taxon>
        <taxon>Dorea</taxon>
    </lineage>
</organism>
<dbReference type="AlphaFoldDB" id="A0A3E4PYK4"/>
<sequence length="205" mass="23377">MYGFHSICSFSLPKYELPTDSVRELIANAVAHRSYLEPGNIQVAIFDDRLEVTSPGMLLNNVSIKKMIEGYSKPRNPAIANAFAYMKIIEKWGTGIPRIFRECRDYGLPDPELIDFDGDFRVNMYRNNTNKASNESINESISESLNSDEAVIMDIIKSNPQISQKEMVTKSGFSRSKIQRILKVLQGKKVLYREGARKNGYWKIL</sequence>
<dbReference type="Gene3D" id="3.30.565.60">
    <property type="match status" value="1"/>
</dbReference>
<proteinExistence type="predicted"/>
<evidence type="ECO:0000313" key="1">
    <source>
        <dbReference type="EMBL" id="RGK84875.1"/>
    </source>
</evidence>
<comment type="caution">
    <text evidence="1">The sequence shown here is derived from an EMBL/GenBank/DDBJ whole genome shotgun (WGS) entry which is preliminary data.</text>
</comment>
<dbReference type="RefSeq" id="WP_117659206.1">
    <property type="nucleotide sequence ID" value="NZ_QSRA01000005.1"/>
</dbReference>
<name>A0A3E4PYK4_9FIRM</name>
<reference evidence="1 2" key="1">
    <citation type="submission" date="2018-08" db="EMBL/GenBank/DDBJ databases">
        <title>A genome reference for cultivated species of the human gut microbiota.</title>
        <authorList>
            <person name="Zou Y."/>
            <person name="Xue W."/>
            <person name="Luo G."/>
        </authorList>
    </citation>
    <scope>NUCLEOTIDE SEQUENCE [LARGE SCALE GENOMIC DNA]</scope>
    <source>
        <strain evidence="1 2">TF09-3</strain>
    </source>
</reference>
<dbReference type="EMBL" id="QSRA01000005">
    <property type="protein sequence ID" value="RGK84875.1"/>
    <property type="molecule type" value="Genomic_DNA"/>
</dbReference>
<dbReference type="Gene3D" id="1.10.10.10">
    <property type="entry name" value="Winged helix-like DNA-binding domain superfamily/Winged helix DNA-binding domain"/>
    <property type="match status" value="1"/>
</dbReference>
<evidence type="ECO:0000313" key="2">
    <source>
        <dbReference type="Proteomes" id="UP000261324"/>
    </source>
</evidence>
<dbReference type="InterPro" id="IPR036390">
    <property type="entry name" value="WH_DNA-bd_sf"/>
</dbReference>
<gene>
    <name evidence="1" type="ORF">DXC93_05215</name>
</gene>
<dbReference type="InterPro" id="IPR036388">
    <property type="entry name" value="WH-like_DNA-bd_sf"/>
</dbReference>